<protein>
    <submittedName>
        <fullName evidence="7">DNA recombination protein RmuC</fullName>
    </submittedName>
</protein>
<keyword evidence="3 5" id="KW-0175">Coiled coil</keyword>
<reference evidence="7" key="1">
    <citation type="journal article" date="2000" name="Genes Cells">
        <title>Genes involved in the determination of the rate of inversions at short inverted repeats.</title>
        <authorList>
            <person name="Slupska M.M."/>
            <person name="Chiang J.H."/>
            <person name="Luther W.M."/>
            <person name="Stewart J.L."/>
            <person name="Amii L."/>
            <person name="Conrad A."/>
            <person name="Miller J.H."/>
        </authorList>
    </citation>
    <scope>NUCLEOTIDE SEQUENCE</scope>
</reference>
<dbReference type="Pfam" id="PF02646">
    <property type="entry name" value="RmuC"/>
    <property type="match status" value="1"/>
</dbReference>
<dbReference type="AlphaFoldDB" id="A0A8B6X3K3"/>
<reference evidence="7" key="4">
    <citation type="submission" date="2025-08" db="UniProtKB">
        <authorList>
            <consortium name="RefSeq"/>
        </authorList>
    </citation>
    <scope>IDENTIFICATION</scope>
</reference>
<dbReference type="InterPro" id="IPR003798">
    <property type="entry name" value="DNA_recombination_RmuC"/>
</dbReference>
<dbReference type="GO" id="GO:0006310">
    <property type="term" value="P:DNA recombination"/>
    <property type="evidence" value="ECO:0007669"/>
    <property type="project" value="UniProtKB-KW"/>
</dbReference>
<evidence type="ECO:0000313" key="7">
    <source>
        <dbReference type="RefSeq" id="WP_028311319.1"/>
    </source>
</evidence>
<evidence type="ECO:0000256" key="5">
    <source>
        <dbReference type="SAM" id="Coils"/>
    </source>
</evidence>
<proteinExistence type="inferred from homology"/>
<dbReference type="OrthoDB" id="9765111at2"/>
<evidence type="ECO:0000313" key="6">
    <source>
        <dbReference type="Proteomes" id="UP000675920"/>
    </source>
</evidence>
<sequence>MTDLLLAAVLVLLIAALGGLALVLRRLGGSSGALDALAEAEAAADQRAGQLALRIDQVARGIERTERELRDAGADHAARQRNELGQRIAQLQQLVNGQLGALGEQQSARLRELGEAQHQRLRELAEQQHIRLRELTETLERKVHQLQADNGQRLDDMRQTMDDKLAAVQQAVDGKLAEVRGTVDARLGEMRQTVDEKLHATLESRLGEAFRQVSERLERVHQGLGEMQTLAQGVGDLKRVLGNVKTRGNLGEVQLGALLEDLLAPEQFARNVSTKPGSRDMVEFALRLPGRGDAPVWLPIDAKFPVEDYERLLAAQDAADPAAAEIAAKALENRLRLEARSIADKYLAPPATTDFAVLFLPTEGLYAECLRRPGLTDDLQRRHRITVAGPTTLAAMLNALQMGFRTLAIEKRSSEVWALLGTVKTEFGKFGDVLAKSKTQLQTVLNTMDAAEVRTRAIERNLRGVQAVPVEEVAGEGGAPKLPGATEA</sequence>
<evidence type="ECO:0000256" key="3">
    <source>
        <dbReference type="ARBA" id="ARBA00023054"/>
    </source>
</evidence>
<organism evidence="6 7">
    <name type="scientific">Derxia gummosa DSM 723</name>
    <dbReference type="NCBI Taxonomy" id="1121388"/>
    <lineage>
        <taxon>Bacteria</taxon>
        <taxon>Pseudomonadati</taxon>
        <taxon>Pseudomonadota</taxon>
        <taxon>Betaproteobacteria</taxon>
        <taxon>Burkholderiales</taxon>
        <taxon>Alcaligenaceae</taxon>
        <taxon>Derxia</taxon>
    </lineage>
</organism>
<dbReference type="SUPFAM" id="SSF58113">
    <property type="entry name" value="Apolipoprotein A-I"/>
    <property type="match status" value="1"/>
</dbReference>
<dbReference type="Proteomes" id="UP000675920">
    <property type="component" value="Unplaced"/>
</dbReference>
<reference evidence="7" key="3">
    <citation type="journal article" date="2005" name="BMC Bioinformatics">
        <title>The PD-(D/E)XK superfamily revisited: identification of new members among proteins involved in DNA metabolism and functional predictions for domains of (hitherto) unknown function.</title>
        <authorList>
            <person name="Kosinski J."/>
            <person name="Feder M."/>
            <person name="Bujnicki J.M."/>
        </authorList>
    </citation>
    <scope>NUCLEOTIDE SEQUENCE</scope>
</reference>
<comment type="function">
    <text evidence="1">Involved in DNA recombination.</text>
</comment>
<keyword evidence="4" id="KW-0233">DNA recombination</keyword>
<comment type="similarity">
    <text evidence="2">Belongs to the RmuC family.</text>
</comment>
<dbReference type="RefSeq" id="WP_028311319.1">
    <property type="nucleotide sequence ID" value="NZ_AXWS01000008.1"/>
</dbReference>
<feature type="coiled-coil region" evidence="5">
    <location>
        <begin position="118"/>
        <end position="149"/>
    </location>
</feature>
<evidence type="ECO:0000256" key="1">
    <source>
        <dbReference type="ARBA" id="ARBA00003416"/>
    </source>
</evidence>
<keyword evidence="6" id="KW-1185">Reference proteome</keyword>
<accession>A0A8B6X3K3</accession>
<name>A0A8B6X3K3_9BURK</name>
<dbReference type="PANTHER" id="PTHR30563">
    <property type="entry name" value="DNA RECOMBINATION PROTEIN RMUC"/>
    <property type="match status" value="1"/>
</dbReference>
<evidence type="ECO:0000256" key="2">
    <source>
        <dbReference type="ARBA" id="ARBA00009840"/>
    </source>
</evidence>
<evidence type="ECO:0000256" key="4">
    <source>
        <dbReference type="ARBA" id="ARBA00023172"/>
    </source>
</evidence>
<dbReference type="PANTHER" id="PTHR30563:SF0">
    <property type="entry name" value="DNA RECOMBINATION PROTEIN RMUC"/>
    <property type="match status" value="1"/>
</dbReference>
<dbReference type="Gene3D" id="1.20.120.20">
    <property type="entry name" value="Apolipoprotein"/>
    <property type="match status" value="1"/>
</dbReference>
<reference evidence="7" key="2">
    <citation type="journal article" date="2001" name="J. Mol. Microbiol. Biotechnol.">
        <title>Grouping together highly diverged PD-(D/E)XK nucleases and identification of novel superfamily members using structure-guided alignment of sequence profiles.</title>
        <authorList>
            <person name="Bujnicki J.M."/>
            <person name="Rychlewski L."/>
        </authorList>
    </citation>
    <scope>NUCLEOTIDE SEQUENCE</scope>
</reference>